<dbReference type="EMBL" id="SHOA02000013">
    <property type="protein sequence ID" value="TDH68007.1"/>
    <property type="molecule type" value="Genomic_DNA"/>
</dbReference>
<evidence type="ECO:0000313" key="2">
    <source>
        <dbReference type="Proteomes" id="UP000294530"/>
    </source>
</evidence>
<proteinExistence type="predicted"/>
<sequence length="96" mass="10875">MHELCLNVKLRKGMCELPVYIQDERTLINNSHASDDKVAFFMEILRISPAWSQLIQMRHAPFKVTADLTSLKSACKVMSSPVGNANKNMVVSLKRQ</sequence>
<dbReference type="GeneID" id="94350170"/>
<dbReference type="RefSeq" id="XP_067817506.1">
    <property type="nucleotide sequence ID" value="XM_067964499.1"/>
</dbReference>
<protein>
    <submittedName>
        <fullName evidence="1">Uncharacterized protein</fullName>
    </submittedName>
</protein>
<organism evidence="1 2">
    <name type="scientific">Bremia lactucae</name>
    <name type="common">Lettuce downy mildew</name>
    <dbReference type="NCBI Taxonomy" id="4779"/>
    <lineage>
        <taxon>Eukaryota</taxon>
        <taxon>Sar</taxon>
        <taxon>Stramenopiles</taxon>
        <taxon>Oomycota</taxon>
        <taxon>Peronosporomycetes</taxon>
        <taxon>Peronosporales</taxon>
        <taxon>Peronosporaceae</taxon>
        <taxon>Bremia</taxon>
    </lineage>
</organism>
<evidence type="ECO:0000313" key="1">
    <source>
        <dbReference type="EMBL" id="TDH68007.1"/>
    </source>
</evidence>
<dbReference type="Proteomes" id="UP000294530">
    <property type="component" value="Unassembled WGS sequence"/>
</dbReference>
<reference evidence="1 2" key="1">
    <citation type="journal article" date="2021" name="Genome Biol.">
        <title>AFLAP: assembly-free linkage analysis pipeline using k-mers from genome sequencing data.</title>
        <authorList>
            <person name="Fletcher K."/>
            <person name="Zhang L."/>
            <person name="Gil J."/>
            <person name="Han R."/>
            <person name="Cavanaugh K."/>
            <person name="Michelmore R."/>
        </authorList>
    </citation>
    <scope>NUCLEOTIDE SEQUENCE [LARGE SCALE GENOMIC DNA]</scope>
    <source>
        <strain evidence="1 2">SF5</strain>
    </source>
</reference>
<name>A0A976FJM0_BRELC</name>
<gene>
    <name evidence="1" type="ORF">CCR75_006429</name>
</gene>
<accession>A0A976FJM0</accession>
<keyword evidence="2" id="KW-1185">Reference proteome</keyword>
<dbReference type="AlphaFoldDB" id="A0A976FJM0"/>
<dbReference type="KEGG" id="blac:94350170"/>
<comment type="caution">
    <text evidence="1">The sequence shown here is derived from an EMBL/GenBank/DDBJ whole genome shotgun (WGS) entry which is preliminary data.</text>
</comment>